<dbReference type="Proteomes" id="UP001519325">
    <property type="component" value="Unassembled WGS sequence"/>
</dbReference>
<evidence type="ECO:0000313" key="2">
    <source>
        <dbReference type="Proteomes" id="UP001519325"/>
    </source>
</evidence>
<evidence type="ECO:0000313" key="1">
    <source>
        <dbReference type="EMBL" id="MBP2188286.1"/>
    </source>
</evidence>
<dbReference type="RefSeq" id="WP_209885434.1">
    <property type="nucleotide sequence ID" value="NZ_JAGGMR010000001.1"/>
</dbReference>
<protein>
    <recommendedName>
        <fullName evidence="3">SnoaL-like domain-containing protein</fullName>
    </recommendedName>
</protein>
<comment type="caution">
    <text evidence="1">The sequence shown here is derived from an EMBL/GenBank/DDBJ whole genome shotgun (WGS) entry which is preliminary data.</text>
</comment>
<organism evidence="1 2">
    <name type="scientific">Nocardia goodfellowii</name>
    <dbReference type="NCBI Taxonomy" id="882446"/>
    <lineage>
        <taxon>Bacteria</taxon>
        <taxon>Bacillati</taxon>
        <taxon>Actinomycetota</taxon>
        <taxon>Actinomycetes</taxon>
        <taxon>Mycobacteriales</taxon>
        <taxon>Nocardiaceae</taxon>
        <taxon>Nocardia</taxon>
    </lineage>
</organism>
<accession>A0ABS4Q9C1</accession>
<keyword evidence="2" id="KW-1185">Reference proteome</keyword>
<reference evidence="1 2" key="1">
    <citation type="submission" date="2021-03" db="EMBL/GenBank/DDBJ databases">
        <title>Sequencing the genomes of 1000 actinobacteria strains.</title>
        <authorList>
            <person name="Klenk H.-P."/>
        </authorList>
    </citation>
    <scope>NUCLEOTIDE SEQUENCE [LARGE SCALE GENOMIC DNA]</scope>
    <source>
        <strain evidence="1 2">DSM 45516</strain>
    </source>
</reference>
<evidence type="ECO:0008006" key="3">
    <source>
        <dbReference type="Google" id="ProtNLM"/>
    </source>
</evidence>
<sequence>MTHQDPADRIAAAEIEMRWVDAWNQLSDIGAVTCLLPDGSWVDVDTCEGFLQDSAYGGWRLAVTAADFAGRSVAVVHRWR</sequence>
<dbReference type="EMBL" id="JAGGMR010000001">
    <property type="protein sequence ID" value="MBP2188286.1"/>
    <property type="molecule type" value="Genomic_DNA"/>
</dbReference>
<proteinExistence type="predicted"/>
<gene>
    <name evidence="1" type="ORF">BJ987_001187</name>
</gene>
<name>A0ABS4Q9C1_9NOCA</name>